<keyword evidence="4" id="KW-0808">Transferase</keyword>
<accession>A0A662D0E2</accession>
<sequence length="386" mass="44984">MKGYSEKIRILLLHNGVLSGHRQASKAIRKALNELCPEAEVKERNIFRYGHPCWRCLLDSLYQALIKLTPWFWDFIWDSKEIYYLTYILRNFLYRLNYLRLYKEVIVPFNPQAVICTFNIPCALCSVIKKRKRVNYLLAAVPTDFCLHPYWFYKNVDVYFLPHKSLRKELVRKKINPDKIQITGIPISLDFSRSRDARKLKDKWGVREDLFTILLIGGGQGMGSLKKIVLTLNSLQLPIQLLVVTGTNRRLKRKFQKMQHKLRFPLKILGYTRHISELMEISDLLISKPGGLTVAEALVKKLPLGIVNSLAGQERRNRELLLKKRIAFELKSKEDIIGLIHKILNGSFDLKSWRERVKELARPEAAQDIAQKIIHLIEKRANALQS</sequence>
<evidence type="ECO:0000256" key="3">
    <source>
        <dbReference type="ARBA" id="ARBA00022676"/>
    </source>
</evidence>
<dbReference type="AlphaFoldDB" id="A0A662D0E2"/>
<protein>
    <recommendedName>
        <fullName evidence="9">Glycosyltransferase</fullName>
    </recommendedName>
</protein>
<evidence type="ECO:0000256" key="1">
    <source>
        <dbReference type="ARBA" id="ARBA00004370"/>
    </source>
</evidence>
<dbReference type="Pfam" id="PF06925">
    <property type="entry name" value="MGDG_synth"/>
    <property type="match status" value="1"/>
</dbReference>
<evidence type="ECO:0000256" key="4">
    <source>
        <dbReference type="ARBA" id="ARBA00022679"/>
    </source>
</evidence>
<dbReference type="GO" id="GO:0016020">
    <property type="term" value="C:membrane"/>
    <property type="evidence" value="ECO:0007669"/>
    <property type="project" value="UniProtKB-SubCell"/>
</dbReference>
<dbReference type="GO" id="GO:0016758">
    <property type="term" value="F:hexosyltransferase activity"/>
    <property type="evidence" value="ECO:0007669"/>
    <property type="project" value="InterPro"/>
</dbReference>
<dbReference type="InterPro" id="IPR007235">
    <property type="entry name" value="Glyco_trans_28_C"/>
</dbReference>
<dbReference type="InterPro" id="IPR009695">
    <property type="entry name" value="Diacylglyc_glucosyltr_N"/>
</dbReference>
<dbReference type="Proteomes" id="UP000277457">
    <property type="component" value="Unassembled WGS sequence"/>
</dbReference>
<name>A0A662D0E2_UNCAE</name>
<evidence type="ECO:0000259" key="6">
    <source>
        <dbReference type="Pfam" id="PF06925"/>
    </source>
</evidence>
<comment type="similarity">
    <text evidence="2">Belongs to the glycosyltransferase 28 family.</text>
</comment>
<dbReference type="PANTHER" id="PTHR43025:SF3">
    <property type="entry name" value="MONOGALACTOSYLDIACYLGLYCEROL SYNTHASE 1, CHLOROPLASTIC"/>
    <property type="match status" value="1"/>
</dbReference>
<keyword evidence="3" id="KW-0328">Glycosyltransferase</keyword>
<evidence type="ECO:0008006" key="9">
    <source>
        <dbReference type="Google" id="ProtNLM"/>
    </source>
</evidence>
<dbReference type="PANTHER" id="PTHR43025">
    <property type="entry name" value="MONOGALACTOSYLDIACYLGLYCEROL SYNTHASE"/>
    <property type="match status" value="1"/>
</dbReference>
<evidence type="ECO:0000313" key="7">
    <source>
        <dbReference type="EMBL" id="RLE07873.1"/>
    </source>
</evidence>
<comment type="caution">
    <text evidence="7">The sequence shown here is derived from an EMBL/GenBank/DDBJ whole genome shotgun (WGS) entry which is preliminary data.</text>
</comment>
<proteinExistence type="inferred from homology"/>
<dbReference type="Gene3D" id="3.40.50.2000">
    <property type="entry name" value="Glycogen Phosphorylase B"/>
    <property type="match status" value="1"/>
</dbReference>
<organism evidence="7 8">
    <name type="scientific">Aerophobetes bacterium</name>
    <dbReference type="NCBI Taxonomy" id="2030807"/>
    <lineage>
        <taxon>Bacteria</taxon>
        <taxon>Candidatus Aerophobota</taxon>
    </lineage>
</organism>
<reference evidence="7 8" key="1">
    <citation type="submission" date="2018-06" db="EMBL/GenBank/DDBJ databases">
        <title>Extensive metabolic versatility and redundancy in microbially diverse, dynamic hydrothermal sediments.</title>
        <authorList>
            <person name="Dombrowski N."/>
            <person name="Teske A."/>
            <person name="Baker B.J."/>
        </authorList>
    </citation>
    <scope>NUCLEOTIDE SEQUENCE [LARGE SCALE GENOMIC DNA]</scope>
    <source>
        <strain evidence="7">B7_G13</strain>
    </source>
</reference>
<comment type="subcellular location">
    <subcellularLocation>
        <location evidence="1">Membrane</location>
    </subcellularLocation>
</comment>
<dbReference type="EMBL" id="QMPY01000061">
    <property type="protein sequence ID" value="RLE07873.1"/>
    <property type="molecule type" value="Genomic_DNA"/>
</dbReference>
<feature type="domain" description="Diacylglycerol glucosyltransferase N-terminal" evidence="6">
    <location>
        <begin position="21"/>
        <end position="187"/>
    </location>
</feature>
<dbReference type="Pfam" id="PF04101">
    <property type="entry name" value="Glyco_tran_28_C"/>
    <property type="match status" value="1"/>
</dbReference>
<evidence type="ECO:0000313" key="8">
    <source>
        <dbReference type="Proteomes" id="UP000277457"/>
    </source>
</evidence>
<evidence type="ECO:0000256" key="2">
    <source>
        <dbReference type="ARBA" id="ARBA00006962"/>
    </source>
</evidence>
<dbReference type="GO" id="GO:0009247">
    <property type="term" value="P:glycolipid biosynthetic process"/>
    <property type="evidence" value="ECO:0007669"/>
    <property type="project" value="InterPro"/>
</dbReference>
<gene>
    <name evidence="7" type="ORF">DRZ78_02220</name>
</gene>
<dbReference type="SUPFAM" id="SSF53756">
    <property type="entry name" value="UDP-Glycosyltransferase/glycogen phosphorylase"/>
    <property type="match status" value="1"/>
</dbReference>
<evidence type="ECO:0000259" key="5">
    <source>
        <dbReference type="Pfam" id="PF04101"/>
    </source>
</evidence>
<dbReference type="InterPro" id="IPR050519">
    <property type="entry name" value="Glycosyltransf_28_UgtP"/>
</dbReference>
<feature type="domain" description="Glycosyl transferase family 28 C-terminal" evidence="5">
    <location>
        <begin position="212"/>
        <end position="352"/>
    </location>
</feature>